<keyword evidence="2" id="KW-0479">Metal-binding</keyword>
<dbReference type="EMBL" id="VIFY01000050">
    <property type="protein sequence ID" value="TQB73114.1"/>
    <property type="molecule type" value="Genomic_DNA"/>
</dbReference>
<dbReference type="FunFam" id="2.60.40.420:FF:000061">
    <property type="entry name" value="Laccase TilA"/>
    <property type="match status" value="1"/>
</dbReference>
<protein>
    <recommendedName>
        <fullName evidence="13">Laccase, multicopper oxidase, benzenediol:oxygen oxidorectuctase</fullName>
    </recommendedName>
</protein>
<dbReference type="InterPro" id="IPR008972">
    <property type="entry name" value="Cupredoxin"/>
</dbReference>
<evidence type="ECO:0008006" key="13">
    <source>
        <dbReference type="Google" id="ProtNLM"/>
    </source>
</evidence>
<keyword evidence="3 7" id="KW-0732">Signal</keyword>
<evidence type="ECO:0000313" key="11">
    <source>
        <dbReference type="EMBL" id="TQB73114.1"/>
    </source>
</evidence>
<evidence type="ECO:0000256" key="7">
    <source>
        <dbReference type="SAM" id="SignalP"/>
    </source>
</evidence>
<dbReference type="Pfam" id="PF00394">
    <property type="entry name" value="Cu-oxidase"/>
    <property type="match status" value="1"/>
</dbReference>
<evidence type="ECO:0000259" key="10">
    <source>
        <dbReference type="Pfam" id="PF07732"/>
    </source>
</evidence>
<dbReference type="InterPro" id="IPR045087">
    <property type="entry name" value="Cu-oxidase_fam"/>
</dbReference>
<evidence type="ECO:0000256" key="2">
    <source>
        <dbReference type="ARBA" id="ARBA00022723"/>
    </source>
</evidence>
<feature type="domain" description="Plastocyanin-like" evidence="8">
    <location>
        <begin position="175"/>
        <end position="373"/>
    </location>
</feature>
<proteinExistence type="inferred from homology"/>
<keyword evidence="5" id="KW-0186">Copper</keyword>
<dbReference type="PANTHER" id="PTHR11709:SF488">
    <property type="entry name" value="LACCASE-RELATED"/>
    <property type="match status" value="1"/>
</dbReference>
<dbReference type="PROSITE" id="PS00079">
    <property type="entry name" value="MULTICOPPER_OXIDASE1"/>
    <property type="match status" value="1"/>
</dbReference>
<accession>A0A507QYX6</accession>
<evidence type="ECO:0000259" key="9">
    <source>
        <dbReference type="Pfam" id="PF07731"/>
    </source>
</evidence>
<evidence type="ECO:0000256" key="6">
    <source>
        <dbReference type="ARBA" id="ARBA00023180"/>
    </source>
</evidence>
<dbReference type="Gene3D" id="2.60.40.420">
    <property type="entry name" value="Cupredoxins - blue copper proteins"/>
    <property type="match status" value="3"/>
</dbReference>
<dbReference type="InterPro" id="IPR011707">
    <property type="entry name" value="Cu-oxidase-like_N"/>
</dbReference>
<dbReference type="Proteomes" id="UP000319663">
    <property type="component" value="Unassembled WGS sequence"/>
</dbReference>
<dbReference type="GO" id="GO:0005507">
    <property type="term" value="F:copper ion binding"/>
    <property type="evidence" value="ECO:0007669"/>
    <property type="project" value="InterPro"/>
</dbReference>
<dbReference type="GO" id="GO:0042440">
    <property type="term" value="P:pigment metabolic process"/>
    <property type="evidence" value="ECO:0007669"/>
    <property type="project" value="UniProtKB-ARBA"/>
</dbReference>
<reference evidence="11 12" key="1">
    <citation type="submission" date="2019-06" db="EMBL/GenBank/DDBJ databases">
        <title>Wine fermentation using esterase from Monascus purpureus.</title>
        <authorList>
            <person name="Geng C."/>
            <person name="Zhang Y."/>
        </authorList>
    </citation>
    <scope>NUCLEOTIDE SEQUENCE [LARGE SCALE GENOMIC DNA]</scope>
    <source>
        <strain evidence="11">HQ1</strain>
    </source>
</reference>
<dbReference type="InterPro" id="IPR033138">
    <property type="entry name" value="Cu_oxidase_CS"/>
</dbReference>
<evidence type="ECO:0000313" key="12">
    <source>
        <dbReference type="Proteomes" id="UP000319663"/>
    </source>
</evidence>
<name>A0A507QYX6_MONPU</name>
<dbReference type="AlphaFoldDB" id="A0A507QYX6"/>
<feature type="domain" description="Plastocyanin-like" evidence="10">
    <location>
        <begin position="34"/>
        <end position="148"/>
    </location>
</feature>
<keyword evidence="6" id="KW-0325">Glycoprotein</keyword>
<dbReference type="Pfam" id="PF07731">
    <property type="entry name" value="Cu-oxidase_2"/>
    <property type="match status" value="1"/>
</dbReference>
<dbReference type="InterPro" id="IPR002355">
    <property type="entry name" value="Cu_oxidase_Cu_BS"/>
</dbReference>
<dbReference type="InterPro" id="IPR001117">
    <property type="entry name" value="Cu-oxidase_2nd"/>
</dbReference>
<evidence type="ECO:0000259" key="8">
    <source>
        <dbReference type="Pfam" id="PF00394"/>
    </source>
</evidence>
<feature type="signal peptide" evidence="7">
    <location>
        <begin position="1"/>
        <end position="20"/>
    </location>
</feature>
<dbReference type="FunFam" id="2.60.40.420:FF:000036">
    <property type="entry name" value="L-ascorbate oxidase"/>
    <property type="match status" value="1"/>
</dbReference>
<dbReference type="InterPro" id="IPR011706">
    <property type="entry name" value="Cu-oxidase_C"/>
</dbReference>
<dbReference type="CDD" id="cd13876">
    <property type="entry name" value="CuRO_2_Abr2_like"/>
    <property type="match status" value="1"/>
</dbReference>
<gene>
    <name evidence="11" type="ORF">MPDQ_006199</name>
</gene>
<keyword evidence="4" id="KW-0560">Oxidoreductase</keyword>
<dbReference type="PROSITE" id="PS00080">
    <property type="entry name" value="MULTICOPPER_OXIDASE2"/>
    <property type="match status" value="1"/>
</dbReference>
<dbReference type="GO" id="GO:0052716">
    <property type="term" value="F:hydroquinone:oxygen oxidoreductase activity"/>
    <property type="evidence" value="ECO:0007669"/>
    <property type="project" value="UniProtKB-ARBA"/>
</dbReference>
<evidence type="ECO:0000256" key="1">
    <source>
        <dbReference type="ARBA" id="ARBA00010609"/>
    </source>
</evidence>
<comment type="similarity">
    <text evidence="1">Belongs to the multicopper oxidase family.</text>
</comment>
<dbReference type="PANTHER" id="PTHR11709">
    <property type="entry name" value="MULTI-COPPER OXIDASE"/>
    <property type="match status" value="1"/>
</dbReference>
<dbReference type="SUPFAM" id="SSF49503">
    <property type="entry name" value="Cupredoxins"/>
    <property type="match status" value="3"/>
</dbReference>
<sequence>MELYWKLLCLWLFTRQWVLAQDPRPNTVRFELTLTWEEWAPAGIPREMILSNGQLPAPTLELRQGDNVEFLVNNQLPFSTTVHFHGIKQAGTPWSDGVPGLSQRPIEPGCQYLYKWKADQYGSYMYHAHRRGQIDDGLYGAIYIHPDESVKKPFPLITSDPVELAAIELAESATTPLVLSDWRKLTSEELWASEEADGYDSYCVNALLLNGKGSISCLSQEVLEDVLPPATKGLMGDNHMSDIGCFPPLEPVQGNYSHNPNAVPPSVFSGCTPSQGSQEVLAVHSATRYVSYDLINAAGTLVLAFSIDEHPMYVYAVDGRYVEPTLVDAIHLINGARYSVMVPLDKPAGDYTVRLAAYGLSQIINGTGVLSYSDPIQRPRKPSTPSITITGYNTTADTVFLDESTIVPFPVEVPSPDVVNTYILKLDHYGASYRWTLGNSSFPLSLEDDFPVLFDVSSAPQGLSVQTLNGTWVDIIFHVSKPLQPPHPIHKHSNKYFVIGQGQGEWNYSSVTDALQYIPESFNLEKPQLRDTFATPVAATGPSWLAIRYQVVNPGPFLLHCHVQIHLSGGMALALIDGVDAWPEVPDEYLYGSGF</sequence>
<dbReference type="STRING" id="5098.A0A507QYX6"/>
<evidence type="ECO:0000256" key="5">
    <source>
        <dbReference type="ARBA" id="ARBA00023008"/>
    </source>
</evidence>
<evidence type="ECO:0000256" key="4">
    <source>
        <dbReference type="ARBA" id="ARBA00023002"/>
    </source>
</evidence>
<organism evidence="11 12">
    <name type="scientific">Monascus purpureus</name>
    <name type="common">Red mold</name>
    <name type="synonym">Monascus anka</name>
    <dbReference type="NCBI Taxonomy" id="5098"/>
    <lineage>
        <taxon>Eukaryota</taxon>
        <taxon>Fungi</taxon>
        <taxon>Dikarya</taxon>
        <taxon>Ascomycota</taxon>
        <taxon>Pezizomycotina</taxon>
        <taxon>Eurotiomycetes</taxon>
        <taxon>Eurotiomycetidae</taxon>
        <taxon>Eurotiales</taxon>
        <taxon>Aspergillaceae</taxon>
        <taxon>Monascus</taxon>
    </lineage>
</organism>
<feature type="domain" description="Plastocyanin-like" evidence="9">
    <location>
        <begin position="464"/>
        <end position="577"/>
    </location>
</feature>
<dbReference type="CDD" id="cd13850">
    <property type="entry name" value="CuRO_1_Abr2_like"/>
    <property type="match status" value="1"/>
</dbReference>
<evidence type="ECO:0000256" key="3">
    <source>
        <dbReference type="ARBA" id="ARBA00022729"/>
    </source>
</evidence>
<feature type="chain" id="PRO_5021188375" description="Laccase, multicopper oxidase, benzenediol:oxygen oxidorectuctase" evidence="7">
    <location>
        <begin position="21"/>
        <end position="595"/>
    </location>
</feature>
<keyword evidence="12" id="KW-1185">Reference proteome</keyword>
<comment type="caution">
    <text evidence="11">The sequence shown here is derived from an EMBL/GenBank/DDBJ whole genome shotgun (WGS) entry which is preliminary data.</text>
</comment>
<dbReference type="Pfam" id="PF07732">
    <property type="entry name" value="Cu-oxidase_3"/>
    <property type="match status" value="1"/>
</dbReference>
<dbReference type="CDD" id="cd13898">
    <property type="entry name" value="CuRO_3_Abr2_like"/>
    <property type="match status" value="1"/>
</dbReference>